<sequence length="170" mass="19569">MTFITDLNNQRKNQSPIPLNTNFNSNNQPILPSQRSALLLAAHFTKVVPMQKGKIDKTALSRPPYNSVEPKIKIQPYLIQPPRPRTTKPRFYRLREAPNPEIIFEDEFTDPMYRDYLDRIKMQVGGGLLDGNQSSLAKQRQMLRPVTSIAKALRCQVDIGELNVEVYKFK</sequence>
<evidence type="ECO:0000313" key="1">
    <source>
        <dbReference type="EMBL" id="EST47515.1"/>
    </source>
</evidence>
<accession>V6LSE0</accession>
<name>V6LSE0_9EUKA</name>
<proteinExistence type="predicted"/>
<protein>
    <submittedName>
        <fullName evidence="1">Uncharacterized protein</fullName>
    </submittedName>
</protein>
<dbReference type="AlphaFoldDB" id="V6LSE0"/>
<reference evidence="1" key="1">
    <citation type="journal article" date="2014" name="PLoS Genet.">
        <title>The Genome of Spironucleus salmonicida Highlights a Fish Pathogen Adapted to Fluctuating Environments.</title>
        <authorList>
            <person name="Xu F."/>
            <person name="Jerlstrom-Hultqvist J."/>
            <person name="Einarsson E."/>
            <person name="Astvaldsson A."/>
            <person name="Svard S.G."/>
            <person name="Andersson J.O."/>
        </authorList>
    </citation>
    <scope>NUCLEOTIDE SEQUENCE</scope>
</reference>
<gene>
    <name evidence="1" type="ORF">SS50377_12500</name>
</gene>
<organism evidence="1">
    <name type="scientific">Spironucleus salmonicida</name>
    <dbReference type="NCBI Taxonomy" id="348837"/>
    <lineage>
        <taxon>Eukaryota</taxon>
        <taxon>Metamonada</taxon>
        <taxon>Diplomonadida</taxon>
        <taxon>Hexamitidae</taxon>
        <taxon>Hexamitinae</taxon>
        <taxon>Spironucleus</taxon>
    </lineage>
</organism>
<dbReference type="VEuPathDB" id="GiardiaDB:SS50377_27003"/>
<dbReference type="EMBL" id="KI546040">
    <property type="protein sequence ID" value="EST47515.1"/>
    <property type="molecule type" value="Genomic_DNA"/>
</dbReference>